<feature type="domain" description="Galectin" evidence="4">
    <location>
        <begin position="25"/>
        <end position="157"/>
    </location>
</feature>
<dbReference type="GO" id="GO:0030246">
    <property type="term" value="F:carbohydrate binding"/>
    <property type="evidence" value="ECO:0007669"/>
    <property type="project" value="UniProtKB-UniRule"/>
</dbReference>
<evidence type="ECO:0000256" key="1">
    <source>
        <dbReference type="ARBA" id="ARBA00003397"/>
    </source>
</evidence>
<protein>
    <recommendedName>
        <fullName evidence="3">Galectin</fullName>
    </recommendedName>
</protein>
<dbReference type="SMART" id="SM00276">
    <property type="entry name" value="GLECT"/>
    <property type="match status" value="1"/>
</dbReference>
<dbReference type="Ensembl" id="ENSUMAT00000034218.1">
    <property type="protein sequence ID" value="ENSUMAP00000028946.1"/>
    <property type="gene ID" value="ENSUMAG00000021007.1"/>
</dbReference>
<reference evidence="5" key="1">
    <citation type="submission" date="2019-03" db="UniProtKB">
        <authorList>
            <consortium name="Ensembl"/>
        </authorList>
    </citation>
    <scope>IDENTIFICATION</scope>
</reference>
<evidence type="ECO:0000256" key="3">
    <source>
        <dbReference type="RuleBase" id="RU102079"/>
    </source>
</evidence>
<sequence>GSGLGDDGHLNNSLGSPVQADIVPFCGHIKGGMRPGKKVLVMGIVDLNPESFAISLTCGDSEDPPADVAIELKAVFTDRQLLRNSCISGERGEEQSAIPYFPFIPDQPFRVEILCEHPRFRVFVDGHQLFDFYHRIQTLSAIDTIKINGDLQITKLG</sequence>
<gene>
    <name evidence="5" type="primary">LGALSL</name>
</gene>
<dbReference type="InterPro" id="IPR013320">
    <property type="entry name" value="ConA-like_dom_sf"/>
</dbReference>
<evidence type="ECO:0000259" key="4">
    <source>
        <dbReference type="PROSITE" id="PS51304"/>
    </source>
</evidence>
<dbReference type="PANTHER" id="PTHR11346">
    <property type="entry name" value="GALECTIN"/>
    <property type="match status" value="1"/>
</dbReference>
<evidence type="ECO:0000313" key="5">
    <source>
        <dbReference type="Ensembl" id="ENSUMAP00000028946"/>
    </source>
</evidence>
<dbReference type="AlphaFoldDB" id="A0A452V5W9"/>
<dbReference type="PANTHER" id="PTHR11346:SF98">
    <property type="entry name" value="GALECTIN-RELATED PROTEIN"/>
    <property type="match status" value="1"/>
</dbReference>
<dbReference type="PROSITE" id="PS51304">
    <property type="entry name" value="GALECTIN"/>
    <property type="match status" value="1"/>
</dbReference>
<organism evidence="5">
    <name type="scientific">Ursus maritimus</name>
    <name type="common">Polar bear</name>
    <name type="synonym">Thalarctos maritimus</name>
    <dbReference type="NCBI Taxonomy" id="29073"/>
    <lineage>
        <taxon>Eukaryota</taxon>
        <taxon>Metazoa</taxon>
        <taxon>Chordata</taxon>
        <taxon>Craniata</taxon>
        <taxon>Vertebrata</taxon>
        <taxon>Euteleostomi</taxon>
        <taxon>Mammalia</taxon>
        <taxon>Eutheria</taxon>
        <taxon>Laurasiatheria</taxon>
        <taxon>Carnivora</taxon>
        <taxon>Caniformia</taxon>
        <taxon>Ursidae</taxon>
        <taxon>Ursus</taxon>
    </lineage>
</organism>
<dbReference type="Pfam" id="PF00337">
    <property type="entry name" value="Gal-bind_lectin"/>
    <property type="match status" value="1"/>
</dbReference>
<dbReference type="Gene3D" id="2.60.120.200">
    <property type="match status" value="1"/>
</dbReference>
<dbReference type="SMART" id="SM00908">
    <property type="entry name" value="Gal-bind_lectin"/>
    <property type="match status" value="1"/>
</dbReference>
<dbReference type="InterPro" id="IPR044156">
    <property type="entry name" value="Galectin-like"/>
</dbReference>
<dbReference type="OMA" id="CISGEKG"/>
<dbReference type="InterPro" id="IPR001079">
    <property type="entry name" value="Galectin_CRD"/>
</dbReference>
<evidence type="ECO:0000256" key="2">
    <source>
        <dbReference type="ARBA" id="ARBA00022734"/>
    </source>
</evidence>
<dbReference type="CDD" id="cd00070">
    <property type="entry name" value="GLECT"/>
    <property type="match status" value="1"/>
</dbReference>
<dbReference type="SUPFAM" id="SSF49899">
    <property type="entry name" value="Concanavalin A-like lectins/glucanases"/>
    <property type="match status" value="1"/>
</dbReference>
<dbReference type="GeneTree" id="ENSGT00940000155337"/>
<comment type="function">
    <text evidence="1">Does not bind lactose, and may not bind carbohydrates.</text>
</comment>
<keyword evidence="2 3" id="KW-0430">Lectin</keyword>
<proteinExistence type="predicted"/>
<dbReference type="FunFam" id="2.60.120.200:FF:000046">
    <property type="entry name" value="Galectin"/>
    <property type="match status" value="1"/>
</dbReference>
<name>A0A452V5W9_URSMA</name>
<accession>A0A452V5W9</accession>